<evidence type="ECO:0000256" key="1">
    <source>
        <dbReference type="ARBA" id="ARBA00022723"/>
    </source>
</evidence>
<dbReference type="InterPro" id="IPR051332">
    <property type="entry name" value="Fosfomycin_Res_Enzymes"/>
</dbReference>
<dbReference type="InterPro" id="IPR029068">
    <property type="entry name" value="Glyas_Bleomycin-R_OHBP_Dase"/>
</dbReference>
<dbReference type="EMBL" id="JADOUF010000001">
    <property type="protein sequence ID" value="MBG6134887.1"/>
    <property type="molecule type" value="Genomic_DNA"/>
</dbReference>
<sequence length="145" mass="15543">MKTGHVGLNVTDLDRSKDFYQRVFGFQVHAESADPLQRWAFLGPEGTTAVTLWQQSEGQFGPGHPGLHHLSFQVGSVEEVLAVEARLRELDATLHHDGVVPHAEGSQSGGVFFADPDGIRLEVYAPSAPTPHAAPTGAAPTCGFF</sequence>
<dbReference type="InterPro" id="IPR037523">
    <property type="entry name" value="VOC_core"/>
</dbReference>
<dbReference type="CDD" id="cd06587">
    <property type="entry name" value="VOC"/>
    <property type="match status" value="1"/>
</dbReference>
<organism evidence="3 4">
    <name type="scientific">Longispora fulva</name>
    <dbReference type="NCBI Taxonomy" id="619741"/>
    <lineage>
        <taxon>Bacteria</taxon>
        <taxon>Bacillati</taxon>
        <taxon>Actinomycetota</taxon>
        <taxon>Actinomycetes</taxon>
        <taxon>Micromonosporales</taxon>
        <taxon>Micromonosporaceae</taxon>
        <taxon>Longispora</taxon>
    </lineage>
</organism>
<evidence type="ECO:0000313" key="4">
    <source>
        <dbReference type="Proteomes" id="UP000622552"/>
    </source>
</evidence>
<reference evidence="3" key="1">
    <citation type="submission" date="2020-11" db="EMBL/GenBank/DDBJ databases">
        <title>Sequencing the genomes of 1000 actinobacteria strains.</title>
        <authorList>
            <person name="Klenk H.-P."/>
        </authorList>
    </citation>
    <scope>NUCLEOTIDE SEQUENCE</scope>
    <source>
        <strain evidence="3">DSM 45356</strain>
    </source>
</reference>
<gene>
    <name evidence="3" type="ORF">IW245_001081</name>
</gene>
<dbReference type="RefSeq" id="WP_197002069.1">
    <property type="nucleotide sequence ID" value="NZ_BONS01000004.1"/>
</dbReference>
<dbReference type="PANTHER" id="PTHR36113">
    <property type="entry name" value="LYASE, PUTATIVE-RELATED-RELATED"/>
    <property type="match status" value="1"/>
</dbReference>
<keyword evidence="3" id="KW-0456">Lyase</keyword>
<dbReference type="GO" id="GO:0046872">
    <property type="term" value="F:metal ion binding"/>
    <property type="evidence" value="ECO:0007669"/>
    <property type="project" value="UniProtKB-KW"/>
</dbReference>
<keyword evidence="1" id="KW-0479">Metal-binding</keyword>
<evidence type="ECO:0000313" key="3">
    <source>
        <dbReference type="EMBL" id="MBG6134887.1"/>
    </source>
</evidence>
<dbReference type="PROSITE" id="PS00934">
    <property type="entry name" value="GLYOXALASE_I_1"/>
    <property type="match status" value="1"/>
</dbReference>
<dbReference type="PROSITE" id="PS51819">
    <property type="entry name" value="VOC"/>
    <property type="match status" value="1"/>
</dbReference>
<protein>
    <submittedName>
        <fullName evidence="3">Catechol 2,3-dioxygenase-like lactoylglutathione lyase family enzyme</fullName>
    </submittedName>
</protein>
<dbReference type="Proteomes" id="UP000622552">
    <property type="component" value="Unassembled WGS sequence"/>
</dbReference>
<dbReference type="SUPFAM" id="SSF54593">
    <property type="entry name" value="Glyoxalase/Bleomycin resistance protein/Dihydroxybiphenyl dioxygenase"/>
    <property type="match status" value="1"/>
</dbReference>
<dbReference type="Gene3D" id="3.10.180.10">
    <property type="entry name" value="2,3-Dihydroxybiphenyl 1,2-Dioxygenase, domain 1"/>
    <property type="match status" value="1"/>
</dbReference>
<name>A0A8J7GE72_9ACTN</name>
<keyword evidence="4" id="KW-1185">Reference proteome</keyword>
<dbReference type="Pfam" id="PF00903">
    <property type="entry name" value="Glyoxalase"/>
    <property type="match status" value="1"/>
</dbReference>
<evidence type="ECO:0000259" key="2">
    <source>
        <dbReference type="PROSITE" id="PS51819"/>
    </source>
</evidence>
<dbReference type="GO" id="GO:0004462">
    <property type="term" value="F:lactoylglutathione lyase activity"/>
    <property type="evidence" value="ECO:0007669"/>
    <property type="project" value="InterPro"/>
</dbReference>
<dbReference type="InterPro" id="IPR018146">
    <property type="entry name" value="Glyoxalase_1_CS"/>
</dbReference>
<feature type="domain" description="VOC" evidence="2">
    <location>
        <begin position="2"/>
        <end position="126"/>
    </location>
</feature>
<dbReference type="PANTHER" id="PTHR36113:SF3">
    <property type="entry name" value="SLL5075 PROTEIN"/>
    <property type="match status" value="1"/>
</dbReference>
<proteinExistence type="predicted"/>
<dbReference type="AlphaFoldDB" id="A0A8J7GE72"/>
<accession>A0A8J7GE72</accession>
<dbReference type="InterPro" id="IPR004360">
    <property type="entry name" value="Glyas_Fos-R_dOase_dom"/>
</dbReference>
<comment type="caution">
    <text evidence="3">The sequence shown here is derived from an EMBL/GenBank/DDBJ whole genome shotgun (WGS) entry which is preliminary data.</text>
</comment>